<keyword evidence="1 2" id="KW-0808">Transferase</keyword>
<dbReference type="InterPro" id="IPR023606">
    <property type="entry name" value="CoA-Trfase_III_dom_1_sf"/>
</dbReference>
<dbReference type="Pfam" id="PF02515">
    <property type="entry name" value="CoA_transf_3"/>
    <property type="match status" value="1"/>
</dbReference>
<dbReference type="RefSeq" id="WP_091505489.1">
    <property type="nucleotide sequence ID" value="NZ_FORP01000004.1"/>
</dbReference>
<dbReference type="EMBL" id="FORP01000004">
    <property type="protein sequence ID" value="SFJ32032.1"/>
    <property type="molecule type" value="Genomic_DNA"/>
</dbReference>
<dbReference type="STRING" id="115433.SAMN05421835_104288"/>
<accession>A0A1I3QER9</accession>
<evidence type="ECO:0000313" key="3">
    <source>
        <dbReference type="Proteomes" id="UP000199025"/>
    </source>
</evidence>
<dbReference type="AlphaFoldDB" id="A0A1I3QER9"/>
<dbReference type="Gene3D" id="3.30.1540.10">
    <property type="entry name" value="formyl-coa transferase, domain 3"/>
    <property type="match status" value="1"/>
</dbReference>
<reference evidence="2 3" key="1">
    <citation type="submission" date="2016-10" db="EMBL/GenBank/DDBJ databases">
        <authorList>
            <person name="de Groot N.N."/>
        </authorList>
    </citation>
    <scope>NUCLEOTIDE SEQUENCE [LARGE SCALE GENOMIC DNA]</scope>
    <source>
        <strain evidence="2 3">DSM 44468</strain>
    </source>
</reference>
<sequence>MSAPLDGILVVALEQAVAAPLATRQLADLGARVVKIERPEVGDFARGYDRTVHGQSSYFVWLNRGKESLELDVKRDKELLDAVLARADVFVQNLVPGAAERLGLDAATLRAGRPELIHCSISGYGPDGPYRAKKAYDLLVQCETGLVLSTGTPEAPAKAGFSVADIATGMYAYSGILTALYHRERTGEGASLEVAMLDALGEWMSQPAYFSRYGNEPPRRTGARHPSIAPYGPYRTRDGQVFLGVQNDREWTVLCADVLGNADLARDPRFVTNTDRVTNLEALTGLLESAFSKRTADQVVELLDRAGIANARLRTPEEFTRHPQLAARDRWREVGTPTGPVRALLPPVVSDDWEPVLGAVPALGEHNEAIRAEFAPGEEAG</sequence>
<gene>
    <name evidence="2" type="ORF">SAMN05421835_104288</name>
</gene>
<dbReference type="SUPFAM" id="SSF89796">
    <property type="entry name" value="CoA-transferase family III (CaiB/BaiF)"/>
    <property type="match status" value="1"/>
</dbReference>
<evidence type="ECO:0000313" key="2">
    <source>
        <dbReference type="EMBL" id="SFJ32032.1"/>
    </source>
</evidence>
<protein>
    <submittedName>
        <fullName evidence="2">Crotonobetainyl-CoA:carnitine CoA-transferase CaiB</fullName>
    </submittedName>
</protein>
<dbReference type="Gene3D" id="3.40.50.10540">
    <property type="entry name" value="Crotonobetainyl-coa:carnitine coa-transferase, domain 1"/>
    <property type="match status" value="1"/>
</dbReference>
<dbReference type="PANTHER" id="PTHR48207">
    <property type="entry name" value="SUCCINATE--HYDROXYMETHYLGLUTARATE COA-TRANSFERASE"/>
    <property type="match status" value="1"/>
</dbReference>
<evidence type="ECO:0000256" key="1">
    <source>
        <dbReference type="ARBA" id="ARBA00022679"/>
    </source>
</evidence>
<dbReference type="OrthoDB" id="9797653at2"/>
<dbReference type="Proteomes" id="UP000199025">
    <property type="component" value="Unassembled WGS sequence"/>
</dbReference>
<dbReference type="InterPro" id="IPR003673">
    <property type="entry name" value="CoA-Trfase_fam_III"/>
</dbReference>
<organism evidence="2 3">
    <name type="scientific">Amycolatopsis sacchari</name>
    <dbReference type="NCBI Taxonomy" id="115433"/>
    <lineage>
        <taxon>Bacteria</taxon>
        <taxon>Bacillati</taxon>
        <taxon>Actinomycetota</taxon>
        <taxon>Actinomycetes</taxon>
        <taxon>Pseudonocardiales</taxon>
        <taxon>Pseudonocardiaceae</taxon>
        <taxon>Amycolatopsis</taxon>
    </lineage>
</organism>
<keyword evidence="3" id="KW-1185">Reference proteome</keyword>
<dbReference type="InterPro" id="IPR044855">
    <property type="entry name" value="CoA-Trfase_III_dom3_sf"/>
</dbReference>
<dbReference type="PANTHER" id="PTHR48207:SF3">
    <property type="entry name" value="SUCCINATE--HYDROXYMETHYLGLUTARATE COA-TRANSFERASE"/>
    <property type="match status" value="1"/>
</dbReference>
<name>A0A1I3QER9_9PSEU</name>
<dbReference type="GO" id="GO:0008410">
    <property type="term" value="F:CoA-transferase activity"/>
    <property type="evidence" value="ECO:0007669"/>
    <property type="project" value="TreeGrafter"/>
</dbReference>
<dbReference type="InterPro" id="IPR050483">
    <property type="entry name" value="CoA-transferase_III_domain"/>
</dbReference>
<proteinExistence type="predicted"/>